<dbReference type="InterPro" id="IPR003609">
    <property type="entry name" value="Pan_app"/>
</dbReference>
<dbReference type="Gene3D" id="3.50.4.10">
    <property type="entry name" value="Hepatocyte Growth Factor"/>
    <property type="match status" value="1"/>
</dbReference>
<evidence type="ECO:0000313" key="3">
    <source>
        <dbReference type="EMBL" id="KAK5242814.1"/>
    </source>
</evidence>
<organism evidence="3 4">
    <name type="scientific">Cryomyces antarcticus</name>
    <dbReference type="NCBI Taxonomy" id="329879"/>
    <lineage>
        <taxon>Eukaryota</taxon>
        <taxon>Fungi</taxon>
        <taxon>Dikarya</taxon>
        <taxon>Ascomycota</taxon>
        <taxon>Pezizomycotina</taxon>
        <taxon>Dothideomycetes</taxon>
        <taxon>Dothideomycetes incertae sedis</taxon>
        <taxon>Cryomyces</taxon>
    </lineage>
</organism>
<evidence type="ECO:0000256" key="1">
    <source>
        <dbReference type="SAM" id="MobiDB-lite"/>
    </source>
</evidence>
<protein>
    <recommendedName>
        <fullName evidence="2">Apple domain-containing protein</fullName>
    </recommendedName>
</protein>
<sequence>MAASTSVSSSVSSTPESSSISSTSSAPASTPSTITCSANGKTYVNGQTYTEEGVDYLIRCSSDNSQNAYKGIGVSTGGFSTCFDVCNADAECNGFTFVGDNGGNCYLKAVEGNYPTAPNYVVSAFRISPRAPISSSSPGVTPTLLSTSLSSSSSSPVAASTSSAEVS</sequence>
<evidence type="ECO:0000259" key="2">
    <source>
        <dbReference type="Pfam" id="PF14295"/>
    </source>
</evidence>
<feature type="region of interest" description="Disordered" evidence="1">
    <location>
        <begin position="132"/>
        <end position="167"/>
    </location>
</feature>
<reference evidence="3 4" key="1">
    <citation type="submission" date="2023-08" db="EMBL/GenBank/DDBJ databases">
        <title>Black Yeasts Isolated from many extreme environments.</title>
        <authorList>
            <person name="Coleine C."/>
            <person name="Stajich J.E."/>
            <person name="Selbmann L."/>
        </authorList>
    </citation>
    <scope>NUCLEOTIDE SEQUENCE [LARGE SCALE GENOMIC DNA]</scope>
    <source>
        <strain evidence="3 4">CCFEE 536</strain>
    </source>
</reference>
<dbReference type="Pfam" id="PF14295">
    <property type="entry name" value="PAN_4"/>
    <property type="match status" value="1"/>
</dbReference>
<evidence type="ECO:0000313" key="4">
    <source>
        <dbReference type="Proteomes" id="UP001357485"/>
    </source>
</evidence>
<gene>
    <name evidence="3" type="ORF">LTR16_008268</name>
</gene>
<feature type="domain" description="Apple" evidence="2">
    <location>
        <begin position="68"/>
        <end position="108"/>
    </location>
</feature>
<accession>A0ABR0LUJ7</accession>
<feature type="region of interest" description="Disordered" evidence="1">
    <location>
        <begin position="1"/>
        <end position="32"/>
    </location>
</feature>
<keyword evidence="4" id="KW-1185">Reference proteome</keyword>
<name>A0ABR0LUJ7_9PEZI</name>
<comment type="caution">
    <text evidence="3">The sequence shown here is derived from an EMBL/GenBank/DDBJ whole genome shotgun (WGS) entry which is preliminary data.</text>
</comment>
<dbReference type="Proteomes" id="UP001357485">
    <property type="component" value="Unassembled WGS sequence"/>
</dbReference>
<feature type="non-terminal residue" evidence="3">
    <location>
        <position position="167"/>
    </location>
</feature>
<proteinExistence type="predicted"/>
<dbReference type="EMBL" id="JAVRRA010010135">
    <property type="protein sequence ID" value="KAK5242814.1"/>
    <property type="molecule type" value="Genomic_DNA"/>
</dbReference>